<accession>A0A1I6BFR3</accession>
<feature type="region of interest" description="Disordered" evidence="1">
    <location>
        <begin position="1"/>
        <end position="22"/>
    </location>
</feature>
<dbReference type="RefSeq" id="WP_092678503.1">
    <property type="nucleotide sequence ID" value="NZ_FOXS01000008.1"/>
</dbReference>
<dbReference type="Proteomes" id="UP000199029">
    <property type="component" value="Unassembled WGS sequence"/>
</dbReference>
<dbReference type="EMBL" id="FOXS01000008">
    <property type="protein sequence ID" value="SFQ79744.1"/>
    <property type="molecule type" value="Genomic_DNA"/>
</dbReference>
<name>A0A1I6BFR3_HYMAR</name>
<protein>
    <submittedName>
        <fullName evidence="2">Uncharacterized protein</fullName>
    </submittedName>
</protein>
<reference evidence="3" key="1">
    <citation type="submission" date="2016-10" db="EMBL/GenBank/DDBJ databases">
        <authorList>
            <person name="Varghese N."/>
            <person name="Submissions S."/>
        </authorList>
    </citation>
    <scope>NUCLEOTIDE SEQUENCE [LARGE SCALE GENOMIC DNA]</scope>
    <source>
        <strain evidence="3">OR362-8,ATCC BAA-1266,JCM 13504</strain>
    </source>
</reference>
<sequence length="123" mass="14021">MADADASEKKKRKPGRRPQAVHAKSLTITLPPEDMERLRVQAMVTGHHRSELLRRAWQGLPLTPKVKWNVQAVEFYKEMVKLVAHLETIAETEQFEPAVQQQAKAALDQVQQFMHTLNEGATQ</sequence>
<organism evidence="2 3">
    <name type="scientific">Hymenobacter arizonensis</name>
    <name type="common">Siccationidurans arizonensis</name>
    <dbReference type="NCBI Taxonomy" id="1227077"/>
    <lineage>
        <taxon>Bacteria</taxon>
        <taxon>Pseudomonadati</taxon>
        <taxon>Bacteroidota</taxon>
        <taxon>Cytophagia</taxon>
        <taxon>Cytophagales</taxon>
        <taxon>Hymenobacteraceae</taxon>
        <taxon>Hymenobacter</taxon>
    </lineage>
</organism>
<dbReference type="AlphaFoldDB" id="A0A1I6BFR3"/>
<proteinExistence type="predicted"/>
<evidence type="ECO:0000313" key="3">
    <source>
        <dbReference type="Proteomes" id="UP000199029"/>
    </source>
</evidence>
<gene>
    <name evidence="2" type="ORF">SAMN04515668_4492</name>
</gene>
<dbReference type="OrthoDB" id="885814at2"/>
<keyword evidence="3" id="KW-1185">Reference proteome</keyword>
<evidence type="ECO:0000256" key="1">
    <source>
        <dbReference type="SAM" id="MobiDB-lite"/>
    </source>
</evidence>
<evidence type="ECO:0000313" key="2">
    <source>
        <dbReference type="EMBL" id="SFQ79744.1"/>
    </source>
</evidence>